<protein>
    <submittedName>
        <fullName evidence="2">NusG domain II-containing protein</fullName>
    </submittedName>
</protein>
<dbReference type="AlphaFoldDB" id="A0A6I1MRU3"/>
<evidence type="ECO:0000313" key="2">
    <source>
        <dbReference type="EMBL" id="MPQ42999.1"/>
    </source>
</evidence>
<comment type="caution">
    <text evidence="2">The sequence shown here is derived from an EMBL/GenBank/DDBJ whole genome shotgun (WGS) entry which is preliminary data.</text>
</comment>
<keyword evidence="1" id="KW-0472">Membrane</keyword>
<keyword evidence="3" id="KW-1185">Reference proteome</keyword>
<dbReference type="Pfam" id="PF07009">
    <property type="entry name" value="NusG_II"/>
    <property type="match status" value="1"/>
</dbReference>
<proteinExistence type="predicted"/>
<dbReference type="Proteomes" id="UP000430345">
    <property type="component" value="Unassembled WGS sequence"/>
</dbReference>
<organism evidence="2 3">
    <name type="scientific">Clostridium tarantellae</name>
    <dbReference type="NCBI Taxonomy" id="39493"/>
    <lineage>
        <taxon>Bacteria</taxon>
        <taxon>Bacillati</taxon>
        <taxon>Bacillota</taxon>
        <taxon>Clostridia</taxon>
        <taxon>Eubacteriales</taxon>
        <taxon>Clostridiaceae</taxon>
        <taxon>Clostridium</taxon>
    </lineage>
</organism>
<dbReference type="EMBL" id="WHJC01000033">
    <property type="protein sequence ID" value="MPQ42999.1"/>
    <property type="molecule type" value="Genomic_DNA"/>
</dbReference>
<keyword evidence="1" id="KW-1133">Transmembrane helix</keyword>
<name>A0A6I1MRU3_9CLOT</name>
<sequence>MFKKADIIIIIILIFISFIPQIVFNIINKDYDRIFAIITIDGNVNKKILLSEHIGKDEFVIESEYGINKILLKENEIAILQASCQDSVCINQGYISKPGENIICLPNKLMIEIRGNKEEEDIILSY</sequence>
<feature type="transmembrane region" description="Helical" evidence="1">
    <location>
        <begin position="7"/>
        <end position="27"/>
    </location>
</feature>
<dbReference type="Gene3D" id="2.60.320.10">
    <property type="entry name" value="N-utilization substance G protein NusG, insert domain"/>
    <property type="match status" value="1"/>
</dbReference>
<reference evidence="2 3" key="1">
    <citation type="submission" date="2019-10" db="EMBL/GenBank/DDBJ databases">
        <title>The Genome Sequence of Clostridium tarantellae Isolated from Fish Brain.</title>
        <authorList>
            <person name="Bano L."/>
            <person name="Kiel M."/>
            <person name="Sales G."/>
            <person name="Doxey A.C."/>
            <person name="Mansfield M.J."/>
            <person name="Schiavone M."/>
            <person name="Rossetto O."/>
            <person name="Pirazzini M."/>
            <person name="Dobrindt U."/>
            <person name="Montecucco C."/>
        </authorList>
    </citation>
    <scope>NUCLEOTIDE SEQUENCE [LARGE SCALE GENOMIC DNA]</scope>
    <source>
        <strain evidence="2 3">DSM 3997</strain>
    </source>
</reference>
<dbReference type="InterPro" id="IPR038690">
    <property type="entry name" value="NusG_2_sf"/>
</dbReference>
<keyword evidence="1" id="KW-0812">Transmembrane</keyword>
<gene>
    <name evidence="2" type="ORF">GBZ86_04405</name>
</gene>
<evidence type="ECO:0000313" key="3">
    <source>
        <dbReference type="Proteomes" id="UP000430345"/>
    </source>
</evidence>
<accession>A0A6I1MRU3</accession>
<evidence type="ECO:0000256" key="1">
    <source>
        <dbReference type="SAM" id="Phobius"/>
    </source>
</evidence>